<name>A0A5B7FJM3_PORTR</name>
<protein>
    <submittedName>
        <fullName evidence="1">Uncharacterized protein</fullName>
    </submittedName>
</protein>
<reference evidence="1 2" key="1">
    <citation type="submission" date="2019-05" db="EMBL/GenBank/DDBJ databases">
        <title>Another draft genome of Portunus trituberculatus and its Hox gene families provides insights of decapod evolution.</title>
        <authorList>
            <person name="Jeong J.-H."/>
            <person name="Song I."/>
            <person name="Kim S."/>
            <person name="Choi T."/>
            <person name="Kim D."/>
            <person name="Ryu S."/>
            <person name="Kim W."/>
        </authorList>
    </citation>
    <scope>NUCLEOTIDE SEQUENCE [LARGE SCALE GENOMIC DNA]</scope>
    <source>
        <tissue evidence="1">Muscle</tissue>
    </source>
</reference>
<dbReference type="Proteomes" id="UP000324222">
    <property type="component" value="Unassembled WGS sequence"/>
</dbReference>
<evidence type="ECO:0000313" key="1">
    <source>
        <dbReference type="EMBL" id="MPC46682.1"/>
    </source>
</evidence>
<sequence>MDITVAGWIKVLEAVGGMRAAAPEGLLLKGTTWARGYRCPCSADHVLMVFIARRAELMRLHGQVMVRGIADWCVMMGGCGVLGPGGVTSCVEERDAPEVPDSAEVTSKCRLQVCHRVWRGSVSVTT</sequence>
<organism evidence="1 2">
    <name type="scientific">Portunus trituberculatus</name>
    <name type="common">Swimming crab</name>
    <name type="synonym">Neptunus trituberculatus</name>
    <dbReference type="NCBI Taxonomy" id="210409"/>
    <lineage>
        <taxon>Eukaryota</taxon>
        <taxon>Metazoa</taxon>
        <taxon>Ecdysozoa</taxon>
        <taxon>Arthropoda</taxon>
        <taxon>Crustacea</taxon>
        <taxon>Multicrustacea</taxon>
        <taxon>Malacostraca</taxon>
        <taxon>Eumalacostraca</taxon>
        <taxon>Eucarida</taxon>
        <taxon>Decapoda</taxon>
        <taxon>Pleocyemata</taxon>
        <taxon>Brachyura</taxon>
        <taxon>Eubrachyura</taxon>
        <taxon>Portunoidea</taxon>
        <taxon>Portunidae</taxon>
        <taxon>Portuninae</taxon>
        <taxon>Portunus</taxon>
    </lineage>
</organism>
<comment type="caution">
    <text evidence="1">The sequence shown here is derived from an EMBL/GenBank/DDBJ whole genome shotgun (WGS) entry which is preliminary data.</text>
</comment>
<accession>A0A5B7FJM3</accession>
<proteinExistence type="predicted"/>
<dbReference type="AlphaFoldDB" id="A0A5B7FJM3"/>
<gene>
    <name evidence="1" type="ORF">E2C01_040407</name>
</gene>
<dbReference type="EMBL" id="VSRR010007324">
    <property type="protein sequence ID" value="MPC46682.1"/>
    <property type="molecule type" value="Genomic_DNA"/>
</dbReference>
<evidence type="ECO:0000313" key="2">
    <source>
        <dbReference type="Proteomes" id="UP000324222"/>
    </source>
</evidence>
<keyword evidence="2" id="KW-1185">Reference proteome</keyword>